<dbReference type="PANTHER" id="PTHR43308">
    <property type="entry name" value="OUTER MEMBRANE PROTEIN ALPHA-RELATED"/>
    <property type="match status" value="1"/>
</dbReference>
<gene>
    <name evidence="4" type="ORF">C7459_10195</name>
</gene>
<dbReference type="RefSeq" id="WP_109685149.1">
    <property type="nucleotide sequence ID" value="NZ_QGGL01000001.1"/>
</dbReference>
<evidence type="ECO:0000256" key="1">
    <source>
        <dbReference type="ARBA" id="ARBA00022729"/>
    </source>
</evidence>
<dbReference type="EMBL" id="QGGL01000001">
    <property type="protein sequence ID" value="PWK16232.1"/>
    <property type="molecule type" value="Genomic_DNA"/>
</dbReference>
<proteinExistence type="predicted"/>
<dbReference type="InterPro" id="IPR014755">
    <property type="entry name" value="Cu-Rt/internalin_Ig-like"/>
</dbReference>
<reference evidence="4 5" key="1">
    <citation type="submission" date="2018-05" db="EMBL/GenBank/DDBJ databases">
        <title>Genomic Encyclopedia of Type Strains, Phase IV (KMG-IV): sequencing the most valuable type-strain genomes for metagenomic binning, comparative biology and taxonomic classification.</title>
        <authorList>
            <person name="Goeker M."/>
        </authorList>
    </citation>
    <scope>NUCLEOTIDE SEQUENCE [LARGE SCALE GENOMIC DNA]</scope>
    <source>
        <strain evidence="4 5">DSM 18773</strain>
    </source>
</reference>
<evidence type="ECO:0000313" key="4">
    <source>
        <dbReference type="EMBL" id="PWK16232.1"/>
    </source>
</evidence>
<evidence type="ECO:0000259" key="3">
    <source>
        <dbReference type="PROSITE" id="PS51272"/>
    </source>
</evidence>
<feature type="chain" id="PRO_5016403590" evidence="2">
    <location>
        <begin position="28"/>
        <end position="974"/>
    </location>
</feature>
<organism evidence="4 5">
    <name type="scientific">Tumebacillus permanentifrigoris</name>
    <dbReference type="NCBI Taxonomy" id="378543"/>
    <lineage>
        <taxon>Bacteria</taxon>
        <taxon>Bacillati</taxon>
        <taxon>Bacillota</taxon>
        <taxon>Bacilli</taxon>
        <taxon>Bacillales</taxon>
        <taxon>Alicyclobacillaceae</taxon>
        <taxon>Tumebacillus</taxon>
    </lineage>
</organism>
<dbReference type="InterPro" id="IPR001119">
    <property type="entry name" value="SLH_dom"/>
</dbReference>
<keyword evidence="5" id="KW-1185">Reference proteome</keyword>
<name>A0A316DF97_9BACL</name>
<dbReference type="InterPro" id="IPR051465">
    <property type="entry name" value="Cell_Envelope_Struct_Comp"/>
</dbReference>
<dbReference type="PROSITE" id="PS51272">
    <property type="entry name" value="SLH"/>
    <property type="match status" value="3"/>
</dbReference>
<sequence>MTKSKKFTAAVAASAVASAMVAPAAFAGTTFSDIDGSFAKDAIVKLADAGIINGVGNGQFNPTGLIERQDFAIILAKALKLDTTSAPASATFSDIPKDHYAFAAVEAAVKAGLIKGNGDGSFGAGANLSRQDMAVFFGRALNVVAGSDVVAGKASKLSFSDNASIADYAKDAVGAAFELGYISGDNGAFNPNGNATREQVASLATRWMAAAATVGNASVTGATVVDNNTLTLSFSKEVAEVKAADVKVAVKATNAVVNVQSVTLAADKKSATVKVDNLASGTTFSVSFGGKTVDVTTATPSSLAVSSVSVLNGKQIAVKFSKEVEAVTATTAANYTLVDSAGGAVPFAAPVLQDDGVTVILNLTNATLKTMSTPVAVTVKGVLDAADATVKAPLYSTTVTISDTTAATVVSVSSKTNSVAADKLTVTFSEPVNTPIFKIDGVVKAGVANADFTAYTISNLSLDAAASHTLQVLNLSDFSTNNTPLVTQTFNVTKDVAAPTASVAAKNDHQFLVTFSKAVDATTVAGTMNIVVKDELLGAVNSTVTADSSDTTGTKFIVSITDAGLYTNKDSRTFTLLLNNNIADTLGNKLTAMTTQVALNKDVTAPTITGATFKTNATTGGVLAIVLSLSEGAAANPALSTAGIKVIDQNGVDKTAGFFAPTSPVTAGSTKVTLNLAAEKTDLYNNYSFFIPAGLIADNSQALNKTAAYTANVNFGTTPTSTFTVAQSGYTPVSTNKFVFDFKRAVKGGAVAGSATDLNNYTINGSALPAGTSITLDIAMNVATITLPANSIAKTDSNAIFTISNVQDSSGNVVSPFSGFVAVADNVSPVMSAAALNADGTVSLTFSEALNANNASDFVVSVNGSNLSAGYTVQKIVAGADAGKFLVTVQVAHSTGVDATAGTADDFAFIDANGDATFNAGDIKVAVGATTGALMNADLTSALISSVKVSTVAAPAATDASGNALTGGTTVTAK</sequence>
<dbReference type="AlphaFoldDB" id="A0A316DF97"/>
<protein>
    <submittedName>
        <fullName evidence="4">S-layer family protein</fullName>
    </submittedName>
</protein>
<feature type="domain" description="SLH" evidence="3">
    <location>
        <begin position="88"/>
        <end position="151"/>
    </location>
</feature>
<keyword evidence="1 2" id="KW-0732">Signal</keyword>
<dbReference type="OrthoDB" id="2353502at2"/>
<evidence type="ECO:0000256" key="2">
    <source>
        <dbReference type="SAM" id="SignalP"/>
    </source>
</evidence>
<comment type="caution">
    <text evidence="4">The sequence shown here is derived from an EMBL/GenBank/DDBJ whole genome shotgun (WGS) entry which is preliminary data.</text>
</comment>
<dbReference type="Gene3D" id="2.60.40.1220">
    <property type="match status" value="3"/>
</dbReference>
<feature type="signal peptide" evidence="2">
    <location>
        <begin position="1"/>
        <end position="27"/>
    </location>
</feature>
<dbReference type="Pfam" id="PF00395">
    <property type="entry name" value="SLH"/>
    <property type="match status" value="3"/>
</dbReference>
<evidence type="ECO:0000313" key="5">
    <source>
        <dbReference type="Proteomes" id="UP000245634"/>
    </source>
</evidence>
<feature type="domain" description="SLH" evidence="3">
    <location>
        <begin position="26"/>
        <end position="87"/>
    </location>
</feature>
<accession>A0A316DF97</accession>
<feature type="domain" description="SLH" evidence="3">
    <location>
        <begin position="156"/>
        <end position="218"/>
    </location>
</feature>
<dbReference type="Proteomes" id="UP000245634">
    <property type="component" value="Unassembled WGS sequence"/>
</dbReference>